<dbReference type="Proteomes" id="UP000316008">
    <property type="component" value="Unassembled WGS sequence"/>
</dbReference>
<gene>
    <name evidence="1" type="ORF">FO442_04905</name>
</gene>
<keyword evidence="2" id="KW-1185">Reference proteome</keyword>
<dbReference type="RefSeq" id="WP_144332039.1">
    <property type="nucleotide sequence ID" value="NZ_VLPL01000002.1"/>
</dbReference>
<name>A0A556N2W4_9FLAO</name>
<dbReference type="OrthoDB" id="1466102at2"/>
<evidence type="ECO:0000313" key="2">
    <source>
        <dbReference type="Proteomes" id="UP000316008"/>
    </source>
</evidence>
<evidence type="ECO:0008006" key="3">
    <source>
        <dbReference type="Google" id="ProtNLM"/>
    </source>
</evidence>
<dbReference type="EMBL" id="VLPL01000002">
    <property type="protein sequence ID" value="TSJ46502.1"/>
    <property type="molecule type" value="Genomic_DNA"/>
</dbReference>
<organism evidence="1 2">
    <name type="scientific">Fluviicola chungangensis</name>
    <dbReference type="NCBI Taxonomy" id="2597671"/>
    <lineage>
        <taxon>Bacteria</taxon>
        <taxon>Pseudomonadati</taxon>
        <taxon>Bacteroidota</taxon>
        <taxon>Flavobacteriia</taxon>
        <taxon>Flavobacteriales</taxon>
        <taxon>Crocinitomicaceae</taxon>
        <taxon>Fluviicola</taxon>
    </lineage>
</organism>
<comment type="caution">
    <text evidence="1">The sequence shown here is derived from an EMBL/GenBank/DDBJ whole genome shotgun (WGS) entry which is preliminary data.</text>
</comment>
<accession>A0A556N2W4</accession>
<protein>
    <recommendedName>
        <fullName evidence="3">DUF4836 family protein</fullName>
    </recommendedName>
</protein>
<evidence type="ECO:0000313" key="1">
    <source>
        <dbReference type="EMBL" id="TSJ46502.1"/>
    </source>
</evidence>
<proteinExistence type="predicted"/>
<reference evidence="1 2" key="1">
    <citation type="submission" date="2019-07" db="EMBL/GenBank/DDBJ databases">
        <authorList>
            <person name="Huq M.A."/>
        </authorList>
    </citation>
    <scope>NUCLEOTIDE SEQUENCE [LARGE SCALE GENOMIC DNA]</scope>
    <source>
        <strain evidence="1 2">MAH-3</strain>
    </source>
</reference>
<sequence>MKIKILIPITLLGAISWGQKSEDIIPKDAVTVFSLNNISILQKVSMDELVSYDFMTELQSELFDGSTQGKTLKDAGIDFNQKMNIFYGKNPEFEISGFTFGISDKEKLFNVFDDFDRKESLVEGTEYYNNYFNHLMIQGNVGLLIRVDTDQDKLTEITDSIWVSRGFELPWAEDEYYDEEGMDTYDEEELTDDDPTLNEDGDEVEIIEEEVDETPVAVDETSDLFKNYYELRDSIESEYSRKRLLLITEELFSQKINLRAKDARLAAQLTHPSDGIFYLDNSRNFKNTNSLFYLQAMFPELYHDLNELYTGNVMLGDIVLNQKSIDLKVEASYGDGLGSIYEELNSAKFDKNVLKYIPKNNTGFFTYKIDLKKGYEKAYEVIMPILSEEKNPRISANVLTIELLNDFINTDEVFNTYKGSMFGTFNGIKRVKTKRIEFFYDEETFEYGEKEIEAEEDMPIFTLGFTTGRPDIPNKILKHMARITSQFKNMGDYWVYEEAILNSVPLYMINKNGLFIFTNDEDLAKNHSNGYGVDAITGKQAKNAAKSGSIYAYMNLGDMINRLPESILNDHRFNVLASMKGKNGEIEVISSKTTRQKTTYNLTYSFDGTFDNSGKYLLDLVNTAYLVSTKR</sequence>
<dbReference type="AlphaFoldDB" id="A0A556N2W4"/>